<accession>A0ABT8PVC1</accession>
<evidence type="ECO:0000313" key="1">
    <source>
        <dbReference type="EMBL" id="MDN8600293.1"/>
    </source>
</evidence>
<evidence type="ECO:0000313" key="2">
    <source>
        <dbReference type="Proteomes" id="UP001174867"/>
    </source>
</evidence>
<name>A0ABT8PVC1_9ENTR</name>
<sequence length="96" mass="11159">MNDMTLQAQINFLHNTEKQAVQSMLTTAIQYGFQLDELVRLADKYQTSAAIMEISSQNGDCIVNYANGEGYFTRRFGIHYQDAANFVEQFDTWWYQ</sequence>
<organism evidence="1 2">
    <name type="scientific">Citrobacter enshiensis</name>
    <dbReference type="NCBI Taxonomy" id="2971264"/>
    <lineage>
        <taxon>Bacteria</taxon>
        <taxon>Pseudomonadati</taxon>
        <taxon>Pseudomonadota</taxon>
        <taxon>Gammaproteobacteria</taxon>
        <taxon>Enterobacterales</taxon>
        <taxon>Enterobacteriaceae</taxon>
        <taxon>Citrobacter</taxon>
    </lineage>
</organism>
<dbReference type="EMBL" id="JAUJYW010000005">
    <property type="protein sequence ID" value="MDN8600293.1"/>
    <property type="molecule type" value="Genomic_DNA"/>
</dbReference>
<keyword evidence="2" id="KW-1185">Reference proteome</keyword>
<protein>
    <submittedName>
        <fullName evidence="1">Uncharacterized protein</fullName>
    </submittedName>
</protein>
<dbReference type="RefSeq" id="WP_301699296.1">
    <property type="nucleotide sequence ID" value="NZ_JAUJYW010000005.1"/>
</dbReference>
<dbReference type="Proteomes" id="UP001174867">
    <property type="component" value="Unassembled WGS sequence"/>
</dbReference>
<gene>
    <name evidence="1" type="ORF">Q0A17_12860</name>
</gene>
<proteinExistence type="predicted"/>
<comment type="caution">
    <text evidence="1">The sequence shown here is derived from an EMBL/GenBank/DDBJ whole genome shotgun (WGS) entry which is preliminary data.</text>
</comment>
<reference evidence="1 2" key="1">
    <citation type="submission" date="2023-07" db="EMBL/GenBank/DDBJ databases">
        <title>Citrobacter selenititolerans sp. nov., isolated from seleniferous soil.</title>
        <authorList>
            <person name="Zhang S."/>
            <person name="Li K."/>
            <person name="Peng J."/>
            <person name="Wang H."/>
            <person name="Sun J."/>
            <person name="Guo Y."/>
        </authorList>
    </citation>
    <scope>NUCLEOTIDE SEQUENCE [LARGE SCALE GENOMIC DNA]</scope>
    <source>
        <strain evidence="1 2">S2-9</strain>
    </source>
</reference>